<reference evidence="1 2" key="1">
    <citation type="journal article" date="2023" name="G3 (Bethesda)">
        <title>A chromosome-level genome assembly of Zasmidium syzygii isolated from banana leaves.</title>
        <authorList>
            <person name="van Westerhoven A.C."/>
            <person name="Mehrabi R."/>
            <person name="Talebi R."/>
            <person name="Steentjes M.B.F."/>
            <person name="Corcolon B."/>
            <person name="Chong P.A."/>
            <person name="Kema G.H.J."/>
            <person name="Seidl M.F."/>
        </authorList>
    </citation>
    <scope>NUCLEOTIDE SEQUENCE [LARGE SCALE GENOMIC DNA]</scope>
    <source>
        <strain evidence="1 2">P124</strain>
    </source>
</reference>
<comment type="caution">
    <text evidence="1">The sequence shown here is derived from an EMBL/GenBank/DDBJ whole genome shotgun (WGS) entry which is preliminary data.</text>
</comment>
<gene>
    <name evidence="1" type="ORF">PRZ48_006527</name>
</gene>
<evidence type="ECO:0008006" key="3">
    <source>
        <dbReference type="Google" id="ProtNLM"/>
    </source>
</evidence>
<dbReference type="Proteomes" id="UP001305779">
    <property type="component" value="Unassembled WGS sequence"/>
</dbReference>
<evidence type="ECO:0000313" key="2">
    <source>
        <dbReference type="Proteomes" id="UP001305779"/>
    </source>
</evidence>
<proteinExistence type="predicted"/>
<protein>
    <recommendedName>
        <fullName evidence="3">GP-PDE domain-containing protein</fullName>
    </recommendedName>
</protein>
<accession>A0ABR0EPL8</accession>
<dbReference type="EMBL" id="JAXOVC010000004">
    <property type="protein sequence ID" value="KAK4503100.1"/>
    <property type="molecule type" value="Genomic_DNA"/>
</dbReference>
<dbReference type="PANTHER" id="PTHR30502">
    <property type="entry name" value="2-KETO-3-DEOXY-L-RHAMNONATE ALDOLASE"/>
    <property type="match status" value="1"/>
</dbReference>
<dbReference type="PANTHER" id="PTHR30502:SF0">
    <property type="entry name" value="PHOSPHOENOLPYRUVATE CARBOXYLASE FAMILY PROTEIN"/>
    <property type="match status" value="1"/>
</dbReference>
<evidence type="ECO:0000313" key="1">
    <source>
        <dbReference type="EMBL" id="KAK4503100.1"/>
    </source>
</evidence>
<organism evidence="1 2">
    <name type="scientific">Zasmidium cellare</name>
    <name type="common">Wine cellar mold</name>
    <name type="synonym">Racodium cellare</name>
    <dbReference type="NCBI Taxonomy" id="395010"/>
    <lineage>
        <taxon>Eukaryota</taxon>
        <taxon>Fungi</taxon>
        <taxon>Dikarya</taxon>
        <taxon>Ascomycota</taxon>
        <taxon>Pezizomycotina</taxon>
        <taxon>Dothideomycetes</taxon>
        <taxon>Dothideomycetidae</taxon>
        <taxon>Mycosphaerellales</taxon>
        <taxon>Mycosphaerellaceae</taxon>
        <taxon>Zasmidium</taxon>
    </lineage>
</organism>
<dbReference type="Gene3D" id="3.20.20.60">
    <property type="entry name" value="Phosphoenolpyruvate-binding domains"/>
    <property type="match status" value="1"/>
</dbReference>
<dbReference type="InterPro" id="IPR040442">
    <property type="entry name" value="Pyrv_kinase-like_dom_sf"/>
</dbReference>
<dbReference type="SUPFAM" id="SSF51621">
    <property type="entry name" value="Phosphoenolpyruvate/pyruvate domain"/>
    <property type="match status" value="1"/>
</dbReference>
<dbReference type="InterPro" id="IPR050251">
    <property type="entry name" value="HpcH-HpaI_aldolase"/>
</dbReference>
<keyword evidence="2" id="KW-1185">Reference proteome</keyword>
<name>A0ABR0EPL8_ZASCE</name>
<dbReference type="InterPro" id="IPR015813">
    <property type="entry name" value="Pyrv/PenolPyrv_kinase-like_dom"/>
</dbReference>
<sequence length="61" mass="6559">MQAVVIDREHGHVDDSQMHDMVPIVASSGVSPVVRIAGFKGSEIKRALDAGAQYIFTQPPV</sequence>